<dbReference type="EMBL" id="LGYN01000012">
    <property type="protein sequence ID" value="KPN14671.1"/>
    <property type="molecule type" value="Genomic_DNA"/>
</dbReference>
<evidence type="ECO:0000313" key="2">
    <source>
        <dbReference type="Proteomes" id="UP000050272"/>
    </source>
</evidence>
<name>A0ABR5MV03_9BACI</name>
<protein>
    <submittedName>
        <fullName evidence="1">Uncharacterized protein</fullName>
    </submittedName>
</protein>
<gene>
    <name evidence="1" type="ORF">AKG37_06300</name>
</gene>
<reference evidence="1 2" key="1">
    <citation type="submission" date="2015-07" db="EMBL/GenBank/DDBJ databases">
        <title>Bacillus zhangzhouensis sp. nov. and Bacillus nanhaiticus sp. nov.</title>
        <authorList>
            <person name="Liu Y."/>
            <person name="Lai Q."/>
            <person name="Shao Z."/>
        </authorList>
    </citation>
    <scope>NUCLEOTIDE SEQUENCE [LARGE SCALE GENOMIC DNA]</scope>
    <source>
        <strain evidence="1 2">NH7I_1</strain>
    </source>
</reference>
<organism evidence="1 2">
    <name type="scientific">Bacillus australimaris</name>
    <dbReference type="NCBI Taxonomy" id="1326968"/>
    <lineage>
        <taxon>Bacteria</taxon>
        <taxon>Bacillati</taxon>
        <taxon>Bacillota</taxon>
        <taxon>Bacilli</taxon>
        <taxon>Bacillales</taxon>
        <taxon>Bacillaceae</taxon>
        <taxon>Bacillus</taxon>
    </lineage>
</organism>
<proteinExistence type="predicted"/>
<evidence type="ECO:0000313" key="1">
    <source>
        <dbReference type="EMBL" id="KPN14671.1"/>
    </source>
</evidence>
<dbReference type="Proteomes" id="UP000050272">
    <property type="component" value="Unassembled WGS sequence"/>
</dbReference>
<sequence>MKEKKEKNEKTMRENVSIFSILSSIPLLRKGDTVFYDNLLFSAREKTKKWFSKKQTSHLIHSKYNKFSIKKTRSIFQFVR</sequence>
<comment type="caution">
    <text evidence="1">The sequence shown here is derived from an EMBL/GenBank/DDBJ whole genome shotgun (WGS) entry which is preliminary data.</text>
</comment>
<keyword evidence="2" id="KW-1185">Reference proteome</keyword>
<accession>A0ABR5MV03</accession>